<dbReference type="PROSITE" id="PS50835">
    <property type="entry name" value="IG_LIKE"/>
    <property type="match status" value="1"/>
</dbReference>
<name>A0A3Q3H2A2_9LABR</name>
<evidence type="ECO:0000313" key="4">
    <source>
        <dbReference type="Proteomes" id="UP000261660"/>
    </source>
</evidence>
<dbReference type="STRING" id="56723.ENSLBEP00000038264"/>
<evidence type="ECO:0000259" key="2">
    <source>
        <dbReference type="PROSITE" id="PS50835"/>
    </source>
</evidence>
<keyword evidence="1" id="KW-0393">Immunoglobulin domain</keyword>
<dbReference type="InterPro" id="IPR003597">
    <property type="entry name" value="Ig_C1-set"/>
</dbReference>
<dbReference type="PANTHER" id="PTHR19944">
    <property type="entry name" value="MHC CLASS II-RELATED"/>
    <property type="match status" value="1"/>
</dbReference>
<keyword evidence="4" id="KW-1185">Reference proteome</keyword>
<dbReference type="SMART" id="SM00407">
    <property type="entry name" value="IGc1"/>
    <property type="match status" value="1"/>
</dbReference>
<accession>A0A3Q3H2A2</accession>
<dbReference type="InParanoid" id="A0A3Q3H2A2"/>
<reference evidence="3" key="1">
    <citation type="submission" date="2025-08" db="UniProtKB">
        <authorList>
            <consortium name="Ensembl"/>
        </authorList>
    </citation>
    <scope>IDENTIFICATION</scope>
</reference>
<dbReference type="PROSITE" id="PS00290">
    <property type="entry name" value="IG_MHC"/>
    <property type="match status" value="1"/>
</dbReference>
<dbReference type="AlphaFoldDB" id="A0A3Q3H2A2"/>
<dbReference type="Ensembl" id="ENSLBET00000039834.1">
    <property type="protein sequence ID" value="ENSLBEP00000038264.1"/>
    <property type="gene ID" value="ENSLBEG00000028524.1"/>
</dbReference>
<dbReference type="InterPro" id="IPR013783">
    <property type="entry name" value="Ig-like_fold"/>
</dbReference>
<evidence type="ECO:0000256" key="1">
    <source>
        <dbReference type="ARBA" id="ARBA00023319"/>
    </source>
</evidence>
<protein>
    <recommendedName>
        <fullName evidence="2">Ig-like domain-containing protein</fullName>
    </recommendedName>
</protein>
<dbReference type="SUPFAM" id="SSF48726">
    <property type="entry name" value="Immunoglobulin"/>
    <property type="match status" value="2"/>
</dbReference>
<dbReference type="Pfam" id="PF07654">
    <property type="entry name" value="C1-set"/>
    <property type="match status" value="1"/>
</dbReference>
<dbReference type="InterPro" id="IPR050160">
    <property type="entry name" value="MHC/Immunoglobulin"/>
</dbReference>
<dbReference type="InterPro" id="IPR007110">
    <property type="entry name" value="Ig-like_dom"/>
</dbReference>
<evidence type="ECO:0000313" key="3">
    <source>
        <dbReference type="Ensembl" id="ENSLBEP00000038264.1"/>
    </source>
</evidence>
<dbReference type="GeneTree" id="ENSGT00990000204608"/>
<dbReference type="Proteomes" id="UP000261660">
    <property type="component" value="Unplaced"/>
</dbReference>
<feature type="domain" description="Ig-like" evidence="2">
    <location>
        <begin position="1"/>
        <end position="120"/>
    </location>
</feature>
<dbReference type="InterPro" id="IPR036179">
    <property type="entry name" value="Ig-like_dom_sf"/>
</dbReference>
<dbReference type="Gene3D" id="2.60.40.10">
    <property type="entry name" value="Immunoglobulins"/>
    <property type="match status" value="2"/>
</dbReference>
<proteinExistence type="predicted"/>
<dbReference type="PANTHER" id="PTHR19944:SF86">
    <property type="entry name" value="HLA CLASS II HISTOCOMPATIBILITY ANTIGEN, DR ALPHA CHAIN"/>
    <property type="match status" value="1"/>
</dbReference>
<reference evidence="3" key="2">
    <citation type="submission" date="2025-09" db="UniProtKB">
        <authorList>
            <consortium name="Ensembl"/>
        </authorList>
    </citation>
    <scope>IDENTIFICATION</scope>
</reference>
<dbReference type="InterPro" id="IPR003006">
    <property type="entry name" value="Ig/MHC_CS"/>
</dbReference>
<organism evidence="3 4">
    <name type="scientific">Labrus bergylta</name>
    <name type="common">ballan wrasse</name>
    <dbReference type="NCBI Taxonomy" id="56723"/>
    <lineage>
        <taxon>Eukaryota</taxon>
        <taxon>Metazoa</taxon>
        <taxon>Chordata</taxon>
        <taxon>Craniata</taxon>
        <taxon>Vertebrata</taxon>
        <taxon>Euteleostomi</taxon>
        <taxon>Actinopterygii</taxon>
        <taxon>Neopterygii</taxon>
        <taxon>Teleostei</taxon>
        <taxon>Neoteleostei</taxon>
        <taxon>Acanthomorphata</taxon>
        <taxon>Eupercaria</taxon>
        <taxon>Labriformes</taxon>
        <taxon>Labridae</taxon>
        <taxon>Labrus</taxon>
    </lineage>
</organism>
<dbReference type="CDD" id="cd00098">
    <property type="entry name" value="IgC1"/>
    <property type="match status" value="1"/>
</dbReference>
<sequence length="130" mass="14781">IPQIPMVEKRLVLCCRVENFYPSDVDLVWSRDDGEQVCSITHYGPFSNFCPEDLTVTWTKNEEEVPSGVFNTPPSLNINGLYSMFTFLNFTPAEDDRGAEFRCKVVHSAQKEPGEERFFTLPVLQVPNGC</sequence>